<dbReference type="InterPro" id="IPR013425">
    <property type="entry name" value="Autotrns_rpt"/>
</dbReference>
<evidence type="ECO:0000313" key="3">
    <source>
        <dbReference type="EMBL" id="QJE97462.1"/>
    </source>
</evidence>
<dbReference type="EMBL" id="CP051774">
    <property type="protein sequence ID" value="QJE97462.1"/>
    <property type="molecule type" value="Genomic_DNA"/>
</dbReference>
<feature type="signal peptide" evidence="2">
    <location>
        <begin position="1"/>
        <end position="29"/>
    </location>
</feature>
<name>A0A858RKT0_9BACT</name>
<dbReference type="InterPro" id="IPR011050">
    <property type="entry name" value="Pectin_lyase_fold/virulence"/>
</dbReference>
<evidence type="ECO:0000256" key="1">
    <source>
        <dbReference type="ARBA" id="ARBA00022729"/>
    </source>
</evidence>
<dbReference type="InterPro" id="IPR012332">
    <property type="entry name" value="Autotransporter_pectin_lyase_C"/>
</dbReference>
<gene>
    <name evidence="3" type="ORF">HHL09_17280</name>
</gene>
<evidence type="ECO:0008006" key="5">
    <source>
        <dbReference type="Google" id="ProtNLM"/>
    </source>
</evidence>
<dbReference type="RefSeq" id="WP_169455862.1">
    <property type="nucleotide sequence ID" value="NZ_CP051774.1"/>
</dbReference>
<dbReference type="Gene3D" id="2.160.20.20">
    <property type="match status" value="1"/>
</dbReference>
<feature type="chain" id="PRO_5032814044" description="Autotransporter domain-containing protein" evidence="2">
    <location>
        <begin position="30"/>
        <end position="1713"/>
    </location>
</feature>
<dbReference type="NCBIfam" id="TIGR02601">
    <property type="entry name" value="autotrns_rpt"/>
    <property type="match status" value="2"/>
</dbReference>
<dbReference type="SUPFAM" id="SSF51126">
    <property type="entry name" value="Pectin lyase-like"/>
    <property type="match status" value="1"/>
</dbReference>
<sequence length="1713" mass="167299">MKSANSSLRTSLLNAALLTAVAHFPAAHAATLYFDTNGATAGSGNAAGTWDSGTNWTADSAGASATVGWTNGESAVFSAGTDGTAVKAVTLAGAVATPSILLEEVGLVNITGGTIDITGGSVFNSSVLGATTGRSLTWTPVITGTGNLTLAVNGDTSATGGGSNTIFALTGASDFTGDVIITSGVVNANSVLGNASNKVILNGGGLVDPNLNIAFPRNLEIGAAGGVIRNHGNVNNFRLQGTLSGSGELRRTDGGTTILTGSGSGFTGALNLQRGTTQIGDGTQTTNLVPNTTGITLGDASGAATVRYNLDSSFTLTTPVSFPNTGSAFHWQGKDLDDTLSVNTAFGGATAANGTIRVNSGTLSFGSGAVVNAANLQTANTPNANAAAVPGIFAIGDGANVTTRFFDIGQGAGNGGKVEQTGGLVTVASGGTGFRIGHWDNGVSPGSMYNLSGGTLDASITAVNVGWDGQGDMIVGGGAGTATLKAASIAVDANGNSATRNDSFTLSSNGVAEVAGAITTASVDDKFLLNGGTLRAAGNGTWSAPFTLNPATTSTIDIPAGTVTTSTGQITGTGNLNVTGAGNFVVNALTNNFSGSFTRTGGTLSGIGRVTGIPTINGAVSPGATSGSVGVLDFGDLGTTTTFNGPILLDLNASGDPVTSDLVSVFDNVSFGASAVVSPTFSTTPVAATHILAVYAGTRTGAPTLDPGLQVRGLSFAIDNTTQGEVHLNVTGTANPGNLVWGGDGTGNVWNVNSTANFAGGQKFFQYDNVVFDDSGNNAANISVVGNVTPGSLTIDGTKAYTFSGTGSIVGGAPLTKNSTGDLTILNDNKFGTINITAGNLIVGNGGSTGSIGETGGITIPEGSTVEFNRSGNLTYSRAATAGSTGTILKKGSGTLTLGAGATLLPTNLTIDGGTVIAQVASPGGGFGTNRMEGAGIVTVNQGATLIIPQGSNHAFGGSNAAFTESFFINQGTMTINQEQYFNNLTLNGATINGGSDIRSSNASNWLVTGLLPTTIAATVTNQNATNWTIEDVTASSAADLLVSSNVTGGGATNKAGIGTMRFTGANSYTGATNINEGTLQAGSDRALGWGNAIGAADINGTSVAAGATLDIAGVTINEPVTLNNGGLLTNTNLTTTGTLSNGLAGVRVVAAGSGYTAAPTLAFSAGTGAAATAAVSGGAITTITTTAAGTGFTTAPTVTVTGAGIDGSATAVISRLALVGTGNQVGGAGNLSIPAVMVGSGSYSKIGAGSLTIPTGGSSFTGNLSVEAGTVTVTGQGNATTSGLGGLGAGMASRSITLNGGTLAFGINNVLGNGAAAPANLPGIVVNTGATLAANNYNVLGALTLNGGTVTDTRTTAPGGYQGFELKGNVTVGGSSPSLITAAGTFGHHLVGTIGFDVADVATGADLTVATRLLNSSADNASAAAHLTKTGTGTMLMNAANGYTGNTTVTAGVLGGTGSVAGPLIVEAAGTIAPGTSAGTFAAGATTILGTYACEIDGGNTDTLAVTGDLDVSGGTLAVSQLAAATLPNYVIATYSGSLTGAFATVTGLPSGYSLSYATPGQIIITSGGVSDPYSDWASANGIPGAGGSVDSDGDGIANALEFVLGTDPSGPGSDSNANLPKVTTDATYLNFEFRRTDASMSLAASQQPYVEYGSSLSGWTKAVAGAPVATPVVINTVNDGAGAGIDVVTVRIPRALATGSKVFARLRADIP</sequence>
<dbReference type="KEGG" id="luo:HHL09_17280"/>
<keyword evidence="1 2" id="KW-0732">Signal</keyword>
<proteinExistence type="predicted"/>
<evidence type="ECO:0000256" key="2">
    <source>
        <dbReference type="SAM" id="SignalP"/>
    </source>
</evidence>
<keyword evidence="4" id="KW-1185">Reference proteome</keyword>
<dbReference type="Pfam" id="PF12951">
    <property type="entry name" value="PATR"/>
    <property type="match status" value="3"/>
</dbReference>
<protein>
    <recommendedName>
        <fullName evidence="5">Autotransporter domain-containing protein</fullName>
    </recommendedName>
</protein>
<evidence type="ECO:0000313" key="4">
    <source>
        <dbReference type="Proteomes" id="UP000501812"/>
    </source>
</evidence>
<organism evidence="3 4">
    <name type="scientific">Luteolibacter luteus</name>
    <dbReference type="NCBI Taxonomy" id="2728835"/>
    <lineage>
        <taxon>Bacteria</taxon>
        <taxon>Pseudomonadati</taxon>
        <taxon>Verrucomicrobiota</taxon>
        <taxon>Verrucomicrobiia</taxon>
        <taxon>Verrucomicrobiales</taxon>
        <taxon>Verrucomicrobiaceae</taxon>
        <taxon>Luteolibacter</taxon>
    </lineage>
</organism>
<dbReference type="Proteomes" id="UP000501812">
    <property type="component" value="Chromosome"/>
</dbReference>
<reference evidence="3 4" key="1">
    <citation type="submission" date="2020-04" db="EMBL/GenBank/DDBJ databases">
        <title>Luteolibacter sp. G-1-1-1 isolated from soil.</title>
        <authorList>
            <person name="Dahal R.H."/>
        </authorList>
    </citation>
    <scope>NUCLEOTIDE SEQUENCE [LARGE SCALE GENOMIC DNA]</scope>
    <source>
        <strain evidence="3 4">G-1-1-1</strain>
    </source>
</reference>
<accession>A0A858RKT0</accession>